<name>A0A934IZU0_9BACL</name>
<sequence length="170" mass="18402">MIIQLGSFEVSSGTMIVADPCYEVNRDTIARGILDHALSGSWEAEVEKVELGDWGEVCAGITVRHSSWTRDEIDFPWVKGDFIVGVDSAQAGIFDLGKYRITDSCDGSSSEDWYNRCCDITQCGEEAGVLEGGVVTRTGIGAGAYGTYIAVNGQNQVIGVKIIFVKKTDY</sequence>
<dbReference type="EMBL" id="JAELUP010000013">
    <property type="protein sequence ID" value="MBJ6360719.1"/>
    <property type="molecule type" value="Genomic_DNA"/>
</dbReference>
<evidence type="ECO:0000313" key="2">
    <source>
        <dbReference type="Proteomes" id="UP000640274"/>
    </source>
</evidence>
<reference evidence="1" key="1">
    <citation type="submission" date="2020-12" db="EMBL/GenBank/DDBJ databases">
        <authorList>
            <person name="Huq M.A."/>
        </authorList>
    </citation>
    <scope>NUCLEOTIDE SEQUENCE</scope>
    <source>
        <strain evidence="1">MAHUQ-46</strain>
    </source>
</reference>
<dbReference type="Proteomes" id="UP000640274">
    <property type="component" value="Unassembled WGS sequence"/>
</dbReference>
<gene>
    <name evidence="1" type="ORF">JFN88_05210</name>
</gene>
<keyword evidence="2" id="KW-1185">Reference proteome</keyword>
<organism evidence="1 2">
    <name type="scientific">Paenibacillus roseus</name>
    <dbReference type="NCBI Taxonomy" id="2798579"/>
    <lineage>
        <taxon>Bacteria</taxon>
        <taxon>Bacillati</taxon>
        <taxon>Bacillota</taxon>
        <taxon>Bacilli</taxon>
        <taxon>Bacillales</taxon>
        <taxon>Paenibacillaceae</taxon>
        <taxon>Paenibacillus</taxon>
    </lineage>
</organism>
<proteinExistence type="predicted"/>
<evidence type="ECO:0000313" key="1">
    <source>
        <dbReference type="EMBL" id="MBJ6360719.1"/>
    </source>
</evidence>
<accession>A0A934IZU0</accession>
<dbReference type="AlphaFoldDB" id="A0A934IZU0"/>
<protein>
    <recommendedName>
        <fullName evidence="3">DUF4241 domain-containing protein</fullName>
    </recommendedName>
</protein>
<comment type="caution">
    <text evidence="1">The sequence shown here is derived from an EMBL/GenBank/DDBJ whole genome shotgun (WGS) entry which is preliminary data.</text>
</comment>
<dbReference type="RefSeq" id="WP_199018270.1">
    <property type="nucleotide sequence ID" value="NZ_JAELUP010000013.1"/>
</dbReference>
<evidence type="ECO:0008006" key="3">
    <source>
        <dbReference type="Google" id="ProtNLM"/>
    </source>
</evidence>